<evidence type="ECO:0000313" key="3">
    <source>
        <dbReference type="EMBL" id="SFR50991.1"/>
    </source>
</evidence>
<dbReference type="RefSeq" id="WP_092982833.1">
    <property type="nucleotide sequence ID" value="NZ_FOYQ01000002.1"/>
</dbReference>
<dbReference type="OrthoDB" id="1427740at2"/>
<keyword evidence="4" id="KW-1185">Reference proteome</keyword>
<reference evidence="3 4" key="1">
    <citation type="submission" date="2016-10" db="EMBL/GenBank/DDBJ databases">
        <authorList>
            <person name="de Groot N.N."/>
        </authorList>
    </citation>
    <scope>NUCLEOTIDE SEQUENCE [LARGE SCALE GENOMIC DNA]</scope>
    <source>
        <strain evidence="3 4">DSM 21019</strain>
    </source>
</reference>
<sequence length="242" mass="26701">MFRTYVILISLLASSLTLSANTPEAALSSSNTEKKCTDVGSLMDFVGEHIRKAMQADELQMLRYHTFKALNTLVKFKEQVDGCGCDYAQQGIEESHAGLKLATRVNTLDGANILLKRALDDVKEAQEALLEHNTLHTGEYNTGMLAMNTASAKTGNSDRAAEVTGLALEAKIDSSLVAYTRSLDEVVATVPCEEALEFVERVYAHCEKQLMRTDLSPAKRYYNIKTKEITQNALDQLRSCGR</sequence>
<name>A0A1I6H9K6_9FLAO</name>
<dbReference type="Proteomes" id="UP000199534">
    <property type="component" value="Unassembled WGS sequence"/>
</dbReference>
<evidence type="ECO:0000256" key="1">
    <source>
        <dbReference type="SAM" id="Coils"/>
    </source>
</evidence>
<feature type="signal peptide" evidence="2">
    <location>
        <begin position="1"/>
        <end position="20"/>
    </location>
</feature>
<evidence type="ECO:0000313" key="4">
    <source>
        <dbReference type="Proteomes" id="UP000199534"/>
    </source>
</evidence>
<feature type="chain" id="PRO_5011459501" description="Secreted protein" evidence="2">
    <location>
        <begin position="21"/>
        <end position="242"/>
    </location>
</feature>
<proteinExistence type="predicted"/>
<accession>A0A1I6H9K6</accession>
<organism evidence="3 4">
    <name type="scientific">Robiginitalea myxolifaciens</name>
    <dbReference type="NCBI Taxonomy" id="400055"/>
    <lineage>
        <taxon>Bacteria</taxon>
        <taxon>Pseudomonadati</taxon>
        <taxon>Bacteroidota</taxon>
        <taxon>Flavobacteriia</taxon>
        <taxon>Flavobacteriales</taxon>
        <taxon>Flavobacteriaceae</taxon>
        <taxon>Robiginitalea</taxon>
    </lineage>
</organism>
<feature type="coiled-coil region" evidence="1">
    <location>
        <begin position="108"/>
        <end position="135"/>
    </location>
</feature>
<evidence type="ECO:0008006" key="5">
    <source>
        <dbReference type="Google" id="ProtNLM"/>
    </source>
</evidence>
<keyword evidence="1" id="KW-0175">Coiled coil</keyword>
<dbReference type="AlphaFoldDB" id="A0A1I6H9K6"/>
<gene>
    <name evidence="3" type="ORF">SAMN04490243_2436</name>
</gene>
<dbReference type="EMBL" id="FOYQ01000002">
    <property type="protein sequence ID" value="SFR50991.1"/>
    <property type="molecule type" value="Genomic_DNA"/>
</dbReference>
<dbReference type="STRING" id="400055.SAMN04490243_2436"/>
<protein>
    <recommendedName>
        <fullName evidence="5">Secreted protein</fullName>
    </recommendedName>
</protein>
<keyword evidence="2" id="KW-0732">Signal</keyword>
<evidence type="ECO:0000256" key="2">
    <source>
        <dbReference type="SAM" id="SignalP"/>
    </source>
</evidence>